<evidence type="ECO:0000313" key="3">
    <source>
        <dbReference type="Proteomes" id="UP001139722"/>
    </source>
</evidence>
<evidence type="ECO:0000313" key="2">
    <source>
        <dbReference type="EMBL" id="MCP2369688.1"/>
    </source>
</evidence>
<sequence>MSAEPWAPCSDRARERGDPLAGTAPPGIRWLLVEAATGWGPNALLDPPFDPALGRQLVRRAEANGFRILAIRRPGRRTAPTSQRWAIVDSRPGLESIVWGEAADASELTRLPLDGSTGTRSTRPVFAVCAHGRHDRCCAVRGRRVAVSLAAVRPEETWECSHVGGDRFAGTMVVFPHGLYYGYADDGDASRIVDAFDAGRVLHDRLRGRSTFSRAVQTAQHHAREAFGDDRIEAYPPLDEQPTDGGVRVRLADADGVPIAVELAEAVSPPLLSTCAATRLVQVGRYELREAPRRRPEEIA</sequence>
<feature type="region of interest" description="Disordered" evidence="1">
    <location>
        <begin position="1"/>
        <end position="21"/>
    </location>
</feature>
<evidence type="ECO:0000256" key="1">
    <source>
        <dbReference type="SAM" id="MobiDB-lite"/>
    </source>
</evidence>
<dbReference type="EMBL" id="JAMZDY010000001">
    <property type="protein sequence ID" value="MCP2369688.1"/>
    <property type="molecule type" value="Genomic_DNA"/>
</dbReference>
<comment type="caution">
    <text evidence="2">The sequence shown here is derived from an EMBL/GenBank/DDBJ whole genome shotgun (WGS) entry which is preliminary data.</text>
</comment>
<keyword evidence="3" id="KW-1185">Reference proteome</keyword>
<dbReference type="Pfam" id="PF06999">
    <property type="entry name" value="Suc_Fer-like"/>
    <property type="match status" value="1"/>
</dbReference>
<dbReference type="CDD" id="cd03062">
    <property type="entry name" value="TRX_Fd_Sucrase"/>
    <property type="match status" value="1"/>
</dbReference>
<dbReference type="InterPro" id="IPR036249">
    <property type="entry name" value="Thioredoxin-like_sf"/>
</dbReference>
<accession>A0A9X2GYI8</accession>
<dbReference type="Proteomes" id="UP001139722">
    <property type="component" value="Unassembled WGS sequence"/>
</dbReference>
<reference evidence="2" key="1">
    <citation type="submission" date="2022-06" db="EMBL/GenBank/DDBJ databases">
        <title>Sequencing the genomes of 1000 actinobacteria strains.</title>
        <authorList>
            <person name="Klenk H.-P."/>
        </authorList>
    </citation>
    <scope>NUCLEOTIDE SEQUENCE</scope>
    <source>
        <strain evidence="2">DSM 22016</strain>
    </source>
</reference>
<evidence type="ECO:0008006" key="4">
    <source>
        <dbReference type="Google" id="ProtNLM"/>
    </source>
</evidence>
<dbReference type="PANTHER" id="PTHR31902">
    <property type="entry name" value="ACTIN PATCHES DISTAL PROTEIN 1"/>
    <property type="match status" value="1"/>
</dbReference>
<proteinExistence type="predicted"/>
<dbReference type="InterPro" id="IPR009737">
    <property type="entry name" value="Aim32/Apd1-like"/>
</dbReference>
<name>A0A9X2GYI8_9MICO</name>
<dbReference type="PANTHER" id="PTHR31902:SF22">
    <property type="entry name" value="SLL1203 PROTEIN"/>
    <property type="match status" value="1"/>
</dbReference>
<dbReference type="RefSeq" id="WP_156998959.1">
    <property type="nucleotide sequence ID" value="NZ_BAAANU010000002.1"/>
</dbReference>
<dbReference type="OrthoDB" id="3399139at2"/>
<gene>
    <name evidence="2" type="ORF">BJ978_000364</name>
</gene>
<organism evidence="2 3">
    <name type="scientific">Agromyces terreus</name>
    <dbReference type="NCBI Taxonomy" id="424795"/>
    <lineage>
        <taxon>Bacteria</taxon>
        <taxon>Bacillati</taxon>
        <taxon>Actinomycetota</taxon>
        <taxon>Actinomycetes</taxon>
        <taxon>Micrococcales</taxon>
        <taxon>Microbacteriaceae</taxon>
        <taxon>Agromyces</taxon>
    </lineage>
</organism>
<dbReference type="AlphaFoldDB" id="A0A9X2GYI8"/>
<dbReference type="SUPFAM" id="SSF52833">
    <property type="entry name" value="Thioredoxin-like"/>
    <property type="match status" value="1"/>
</dbReference>
<protein>
    <recommendedName>
        <fullName evidence="4">Sucrase ferredoxin</fullName>
    </recommendedName>
</protein>